<accession>A0A6A9V039</accession>
<dbReference type="Pfam" id="PF00107">
    <property type="entry name" value="ADH_zinc_N"/>
    <property type="match status" value="1"/>
</dbReference>
<dbReference type="InterPro" id="IPR020843">
    <property type="entry name" value="ER"/>
</dbReference>
<sequence length="343" mass="35278">MRAVSYSRYGEHPQLVERPAPRCPADGVVVRVEATGVCRSDWHAWRGHDPVPLPMVPGHEFAGTVHEVGADVRGWRVGQRVTAPFVQGCGRCSWCAAGEAQVCPDQQQPGFTRDGSFAELVVVTAAELNLVALPDAVDPVSAAALGCRVATAHRALTVHGRLAAGQWLAVHGAGGVGLSAVMIGRALGARVLAVDVSAAARQRASELGAEVVLEPGERLAEQVREVTGGGAHVSVDAVGAPATVAASVHCLRPRGRHVQVGLLLGADALPPVPMGPVVASELSLHGSHGMAAVDYPALLELVTTGALRPAELVGRVVGLAEAGDVLATLDAPQPVPGITVVRL</sequence>
<dbReference type="RefSeq" id="WP_331714282.1">
    <property type="nucleotide sequence ID" value="NZ_WPCU01000003.1"/>
</dbReference>
<dbReference type="InterPro" id="IPR002328">
    <property type="entry name" value="ADH_Zn_CS"/>
</dbReference>
<dbReference type="InterPro" id="IPR011032">
    <property type="entry name" value="GroES-like_sf"/>
</dbReference>
<comment type="caution">
    <text evidence="7">The sequence shown here is derived from an EMBL/GenBank/DDBJ whole genome shotgun (WGS) entry which is preliminary data.</text>
</comment>
<dbReference type="SUPFAM" id="SSF50129">
    <property type="entry name" value="GroES-like"/>
    <property type="match status" value="1"/>
</dbReference>
<protein>
    <submittedName>
        <fullName evidence="7">Alcohol dehydrogenase catalytic domain-containing protein</fullName>
    </submittedName>
</protein>
<keyword evidence="4" id="KW-0560">Oxidoreductase</keyword>
<dbReference type="PANTHER" id="PTHR43401">
    <property type="entry name" value="L-THREONINE 3-DEHYDROGENASE"/>
    <property type="match status" value="1"/>
</dbReference>
<comment type="similarity">
    <text evidence="5">Belongs to the zinc-containing alcohol dehydrogenase family.</text>
</comment>
<evidence type="ECO:0000256" key="3">
    <source>
        <dbReference type="ARBA" id="ARBA00022833"/>
    </source>
</evidence>
<dbReference type="SUPFAM" id="SSF51735">
    <property type="entry name" value="NAD(P)-binding Rossmann-fold domains"/>
    <property type="match status" value="1"/>
</dbReference>
<dbReference type="Proteomes" id="UP000435304">
    <property type="component" value="Unassembled WGS sequence"/>
</dbReference>
<name>A0A6A9V039_9ACTN</name>
<dbReference type="InterPro" id="IPR013154">
    <property type="entry name" value="ADH-like_N"/>
</dbReference>
<keyword evidence="2 5" id="KW-0479">Metal-binding</keyword>
<evidence type="ECO:0000259" key="6">
    <source>
        <dbReference type="SMART" id="SM00829"/>
    </source>
</evidence>
<dbReference type="Pfam" id="PF08240">
    <property type="entry name" value="ADH_N"/>
    <property type="match status" value="1"/>
</dbReference>
<dbReference type="InterPro" id="IPR050129">
    <property type="entry name" value="Zn_alcohol_dh"/>
</dbReference>
<reference evidence="7 8" key="1">
    <citation type="submission" date="2019-12" db="EMBL/GenBank/DDBJ databases">
        <title>Auraticoccus cholistani sp. nov., an actinomycete isolated from soil of Cholistan desert.</title>
        <authorList>
            <person name="Cheema M.T."/>
        </authorList>
    </citation>
    <scope>NUCLEOTIDE SEQUENCE [LARGE SCALE GENOMIC DNA]</scope>
    <source>
        <strain evidence="7 8">F435</strain>
    </source>
</reference>
<dbReference type="GO" id="GO:0008270">
    <property type="term" value="F:zinc ion binding"/>
    <property type="evidence" value="ECO:0007669"/>
    <property type="project" value="InterPro"/>
</dbReference>
<proteinExistence type="inferred from homology"/>
<evidence type="ECO:0000313" key="7">
    <source>
        <dbReference type="EMBL" id="MVA74750.1"/>
    </source>
</evidence>
<dbReference type="SMART" id="SM00829">
    <property type="entry name" value="PKS_ER"/>
    <property type="match status" value="1"/>
</dbReference>
<dbReference type="InterPro" id="IPR013149">
    <property type="entry name" value="ADH-like_C"/>
</dbReference>
<dbReference type="Gene3D" id="3.40.50.720">
    <property type="entry name" value="NAD(P)-binding Rossmann-like Domain"/>
    <property type="match status" value="1"/>
</dbReference>
<evidence type="ECO:0000256" key="4">
    <source>
        <dbReference type="ARBA" id="ARBA00023002"/>
    </source>
</evidence>
<evidence type="ECO:0000256" key="1">
    <source>
        <dbReference type="ARBA" id="ARBA00001947"/>
    </source>
</evidence>
<feature type="domain" description="Enoyl reductase (ER)" evidence="6">
    <location>
        <begin position="10"/>
        <end position="341"/>
    </location>
</feature>
<evidence type="ECO:0000256" key="5">
    <source>
        <dbReference type="RuleBase" id="RU361277"/>
    </source>
</evidence>
<evidence type="ECO:0000313" key="8">
    <source>
        <dbReference type="Proteomes" id="UP000435304"/>
    </source>
</evidence>
<organism evidence="7 8">
    <name type="scientific">Auraticoccus cholistanensis</name>
    <dbReference type="NCBI Taxonomy" id="2656650"/>
    <lineage>
        <taxon>Bacteria</taxon>
        <taxon>Bacillati</taxon>
        <taxon>Actinomycetota</taxon>
        <taxon>Actinomycetes</taxon>
        <taxon>Propionibacteriales</taxon>
        <taxon>Propionibacteriaceae</taxon>
        <taxon>Auraticoccus</taxon>
    </lineage>
</organism>
<dbReference type="PROSITE" id="PS00059">
    <property type="entry name" value="ADH_ZINC"/>
    <property type="match status" value="1"/>
</dbReference>
<dbReference type="GO" id="GO:0016491">
    <property type="term" value="F:oxidoreductase activity"/>
    <property type="evidence" value="ECO:0007669"/>
    <property type="project" value="UniProtKB-KW"/>
</dbReference>
<keyword evidence="8" id="KW-1185">Reference proteome</keyword>
<keyword evidence="3 5" id="KW-0862">Zinc</keyword>
<comment type="cofactor">
    <cofactor evidence="1 5">
        <name>Zn(2+)</name>
        <dbReference type="ChEBI" id="CHEBI:29105"/>
    </cofactor>
</comment>
<gene>
    <name evidence="7" type="ORF">GC722_01680</name>
</gene>
<dbReference type="InterPro" id="IPR036291">
    <property type="entry name" value="NAD(P)-bd_dom_sf"/>
</dbReference>
<evidence type="ECO:0000256" key="2">
    <source>
        <dbReference type="ARBA" id="ARBA00022723"/>
    </source>
</evidence>
<dbReference type="EMBL" id="WPCU01000003">
    <property type="protein sequence ID" value="MVA74750.1"/>
    <property type="molecule type" value="Genomic_DNA"/>
</dbReference>
<dbReference type="PANTHER" id="PTHR43401:SF5">
    <property type="entry name" value="ALCOHOL DEHYDROGENASE-RELATED"/>
    <property type="match status" value="1"/>
</dbReference>
<dbReference type="AlphaFoldDB" id="A0A6A9V039"/>
<dbReference type="Gene3D" id="3.90.180.10">
    <property type="entry name" value="Medium-chain alcohol dehydrogenases, catalytic domain"/>
    <property type="match status" value="1"/>
</dbReference>